<dbReference type="InterPro" id="IPR003953">
    <property type="entry name" value="FAD-dep_OxRdtase_2_FAD-bd"/>
</dbReference>
<dbReference type="NCBIfam" id="TIGR01813">
    <property type="entry name" value="flavo_cyto_c"/>
    <property type="match status" value="1"/>
</dbReference>
<evidence type="ECO:0000256" key="3">
    <source>
        <dbReference type="ARBA" id="ARBA00022827"/>
    </source>
</evidence>
<gene>
    <name evidence="7" type="ORF">FC81_GL001928</name>
</gene>
<feature type="domain" description="FAD-dependent oxidoreductase 2 FAD-binding" evidence="6">
    <location>
        <begin position="20"/>
        <end position="445"/>
    </location>
</feature>
<keyword evidence="2 5" id="KW-0285">Flavoprotein</keyword>
<dbReference type="Gene3D" id="3.50.50.60">
    <property type="entry name" value="FAD/NAD(P)-binding domain"/>
    <property type="match status" value="1"/>
</dbReference>
<keyword evidence="3 5" id="KW-0274">FAD</keyword>
<dbReference type="PANTHER" id="PTHR43400">
    <property type="entry name" value="FUMARATE REDUCTASE"/>
    <property type="match status" value="1"/>
</dbReference>
<dbReference type="GO" id="GO:0010181">
    <property type="term" value="F:FMN binding"/>
    <property type="evidence" value="ECO:0007669"/>
    <property type="project" value="InterPro"/>
</dbReference>
<dbReference type="FunFam" id="3.90.700.10:FF:000007">
    <property type="entry name" value="NADH-dependent fumarate reductase"/>
    <property type="match status" value="1"/>
</dbReference>
<dbReference type="EMBL" id="AZEF01000041">
    <property type="protein sequence ID" value="KRL00572.1"/>
    <property type="molecule type" value="Genomic_DNA"/>
</dbReference>
<dbReference type="Pfam" id="PF00890">
    <property type="entry name" value="FAD_binding_2"/>
    <property type="match status" value="1"/>
</dbReference>
<dbReference type="PANTHER" id="PTHR43400:SF7">
    <property type="entry name" value="FAD-DEPENDENT OXIDOREDUCTASE 2 FAD BINDING DOMAIN-CONTAINING PROTEIN"/>
    <property type="match status" value="1"/>
</dbReference>
<dbReference type="InterPro" id="IPR050315">
    <property type="entry name" value="FAD-oxidoreductase_2"/>
</dbReference>
<name>A0A0R1LY61_9LACO</name>
<comment type="cofactor">
    <cofactor evidence="1">
        <name>FAD</name>
        <dbReference type="ChEBI" id="CHEBI:57692"/>
    </cofactor>
</comment>
<evidence type="ECO:0000256" key="5">
    <source>
        <dbReference type="RuleBase" id="RU366062"/>
    </source>
</evidence>
<keyword evidence="8" id="KW-1185">Reference proteome</keyword>
<comment type="similarity">
    <text evidence="5">Belongs to the FAD-dependent oxidoreductase 2 family. FRD/SDH subfamily.</text>
</comment>
<evidence type="ECO:0000259" key="6">
    <source>
        <dbReference type="Pfam" id="PF00890"/>
    </source>
</evidence>
<dbReference type="STRING" id="1423731.FC81_GL001928"/>
<dbReference type="SUPFAM" id="SSF56425">
    <property type="entry name" value="Succinate dehydrogenase/fumarate reductase flavoprotein, catalytic domain"/>
    <property type="match status" value="1"/>
</dbReference>
<reference evidence="7 8" key="1">
    <citation type="journal article" date="2015" name="Genome Announc.">
        <title>Expanding the biotechnology potential of lactobacilli through comparative genomics of 213 strains and associated genera.</title>
        <authorList>
            <person name="Sun Z."/>
            <person name="Harris H.M."/>
            <person name="McCann A."/>
            <person name="Guo C."/>
            <person name="Argimon S."/>
            <person name="Zhang W."/>
            <person name="Yang X."/>
            <person name="Jeffery I.B."/>
            <person name="Cooney J.C."/>
            <person name="Kagawa T.F."/>
            <person name="Liu W."/>
            <person name="Song Y."/>
            <person name="Salvetti E."/>
            <person name="Wrobel A."/>
            <person name="Rasinkangas P."/>
            <person name="Parkhill J."/>
            <person name="Rea M.C."/>
            <person name="O'Sullivan O."/>
            <person name="Ritari J."/>
            <person name="Douillard F.P."/>
            <person name="Paul Ross R."/>
            <person name="Yang R."/>
            <person name="Briner A.E."/>
            <person name="Felis G.E."/>
            <person name="de Vos W.M."/>
            <person name="Barrangou R."/>
            <person name="Klaenhammer T.R."/>
            <person name="Caufield P.W."/>
            <person name="Cui Y."/>
            <person name="Zhang H."/>
            <person name="O'Toole P.W."/>
        </authorList>
    </citation>
    <scope>NUCLEOTIDE SEQUENCE [LARGE SCALE GENOMIC DNA]</scope>
    <source>
        <strain evidence="7 8">DSM 19910</strain>
    </source>
</reference>
<dbReference type="PATRIC" id="fig|1423731.3.peg.1981"/>
<dbReference type="RefSeq" id="WP_057745778.1">
    <property type="nucleotide sequence ID" value="NZ_AZEF01000041.1"/>
</dbReference>
<dbReference type="Proteomes" id="UP000051621">
    <property type="component" value="Unassembled WGS sequence"/>
</dbReference>
<evidence type="ECO:0000313" key="8">
    <source>
        <dbReference type="Proteomes" id="UP000051621"/>
    </source>
</evidence>
<dbReference type="InterPro" id="IPR027477">
    <property type="entry name" value="Succ_DH/fumarate_Rdtase_cat_sf"/>
</dbReference>
<dbReference type="InterPro" id="IPR010960">
    <property type="entry name" value="Flavocytochrome_c"/>
</dbReference>
<dbReference type="GO" id="GO:0033765">
    <property type="term" value="F:steroid dehydrogenase activity, acting on the CH-CH group of donors"/>
    <property type="evidence" value="ECO:0007669"/>
    <property type="project" value="UniProtKB-ARBA"/>
</dbReference>
<evidence type="ECO:0000256" key="2">
    <source>
        <dbReference type="ARBA" id="ARBA00022630"/>
    </source>
</evidence>
<dbReference type="Gene3D" id="3.90.700.10">
    <property type="entry name" value="Succinate dehydrogenase/fumarate reductase flavoprotein, catalytic domain"/>
    <property type="match status" value="1"/>
</dbReference>
<accession>A0A0R1LY61</accession>
<evidence type="ECO:0000256" key="1">
    <source>
        <dbReference type="ARBA" id="ARBA00001974"/>
    </source>
</evidence>
<dbReference type="OrthoDB" id="9806724at2"/>
<keyword evidence="4 5" id="KW-0560">Oxidoreductase</keyword>
<organism evidence="7 8">
    <name type="scientific">Liquorilactobacillus capillatus DSM 19910</name>
    <dbReference type="NCBI Taxonomy" id="1423731"/>
    <lineage>
        <taxon>Bacteria</taxon>
        <taxon>Bacillati</taxon>
        <taxon>Bacillota</taxon>
        <taxon>Bacilli</taxon>
        <taxon>Lactobacillales</taxon>
        <taxon>Lactobacillaceae</taxon>
        <taxon>Liquorilactobacillus</taxon>
    </lineage>
</organism>
<proteinExistence type="inferred from homology"/>
<sequence length="469" mass="50368">MTTKFVFAPTPIEKMQSHYDTIIIGSGSTGLVSAIQAHELGLKPVILEKMTALGGNTNRASSGMNAAETNVQLHHGIIDSFDDFYRETYRGGGKLNDQDLLAYFTSHAALAVDWLADHSIKLDDLTITGGMSKMRTHRPATMAPIGSFLVKNLLKIVQQENIPLFTETTVTSLKKDDTGKISGVELQLPDGSKMSLASQAVVLATGGFGASKDIIQKYRPDLAGYKTTNQPGATGDGLKLAEEAGAELVQMNLIQVHPTVQQDNPHTYLIGEAVRGEGAILVNAQGKRFVNELGTRKVVSNSIVALPEKGAYLIFDQSVRNRVKAIEFYDHIGLVVTGENITELAAKVNMEPAVLAQTVDEWNTAVASKQDKQFGRATGMDRQLVEKPFFAIHIAPAVHYTMGGIHIDTQTRVIDGNGDIIQGLFAAGEVAGGLHGNNRIGGNSISETVVFGRQSGEQAAEYVLTNGVN</sequence>
<dbReference type="AlphaFoldDB" id="A0A0R1LY61"/>
<evidence type="ECO:0000256" key="4">
    <source>
        <dbReference type="ARBA" id="ARBA00023002"/>
    </source>
</evidence>
<protein>
    <submittedName>
        <fullName evidence="7">Fumarate reductase flavoprotein subunit</fullName>
    </submittedName>
</protein>
<comment type="caution">
    <text evidence="7">The sequence shown here is derived from an EMBL/GenBank/DDBJ whole genome shotgun (WGS) entry which is preliminary data.</text>
</comment>
<dbReference type="NCBIfam" id="NF005064">
    <property type="entry name" value="PRK06481.1"/>
    <property type="match status" value="1"/>
</dbReference>
<dbReference type="InterPro" id="IPR036188">
    <property type="entry name" value="FAD/NAD-bd_sf"/>
</dbReference>
<evidence type="ECO:0000313" key="7">
    <source>
        <dbReference type="EMBL" id="KRL00572.1"/>
    </source>
</evidence>
<dbReference type="SUPFAM" id="SSF51905">
    <property type="entry name" value="FAD/NAD(P)-binding domain"/>
    <property type="match status" value="1"/>
</dbReference>